<keyword evidence="1" id="KW-1133">Transmembrane helix</keyword>
<accession>A0A914RWL8</accession>
<proteinExistence type="predicted"/>
<reference evidence="3" key="1">
    <citation type="submission" date="2022-11" db="UniProtKB">
        <authorList>
            <consortium name="WormBaseParasite"/>
        </authorList>
    </citation>
    <scope>IDENTIFICATION</scope>
</reference>
<dbReference type="Proteomes" id="UP000887564">
    <property type="component" value="Unplaced"/>
</dbReference>
<keyword evidence="2" id="KW-1185">Reference proteome</keyword>
<protein>
    <submittedName>
        <fullName evidence="3">NADH:ubiquinone reductase (H(+)-translocating)</fullName>
    </submittedName>
</protein>
<name>A0A914RWL8_PAREQ</name>
<feature type="transmembrane region" description="Helical" evidence="1">
    <location>
        <begin position="6"/>
        <end position="27"/>
    </location>
</feature>
<sequence>MYVQFGIYIVEGSILFIVSVLILIALIRTPKMAERYSLIVAQYCTNALMGFGTVLGGAARLGMMFSDCLQLRSARFCMLMPWNILFIW</sequence>
<evidence type="ECO:0000256" key="1">
    <source>
        <dbReference type="SAM" id="Phobius"/>
    </source>
</evidence>
<keyword evidence="1" id="KW-0812">Transmembrane</keyword>
<evidence type="ECO:0000313" key="3">
    <source>
        <dbReference type="WBParaSite" id="PEQ_0001089001-mRNA-1"/>
    </source>
</evidence>
<organism evidence="2 3">
    <name type="scientific">Parascaris equorum</name>
    <name type="common">Equine roundworm</name>
    <dbReference type="NCBI Taxonomy" id="6256"/>
    <lineage>
        <taxon>Eukaryota</taxon>
        <taxon>Metazoa</taxon>
        <taxon>Ecdysozoa</taxon>
        <taxon>Nematoda</taxon>
        <taxon>Chromadorea</taxon>
        <taxon>Rhabditida</taxon>
        <taxon>Spirurina</taxon>
        <taxon>Ascaridomorpha</taxon>
        <taxon>Ascaridoidea</taxon>
        <taxon>Ascarididae</taxon>
        <taxon>Parascaris</taxon>
    </lineage>
</organism>
<dbReference type="WBParaSite" id="PEQ_0001089001-mRNA-1">
    <property type="protein sequence ID" value="PEQ_0001089001-mRNA-1"/>
    <property type="gene ID" value="PEQ_0001089001"/>
</dbReference>
<evidence type="ECO:0000313" key="2">
    <source>
        <dbReference type="Proteomes" id="UP000887564"/>
    </source>
</evidence>
<keyword evidence="1" id="KW-0472">Membrane</keyword>
<dbReference type="AlphaFoldDB" id="A0A914RWL8"/>